<dbReference type="EMBL" id="MWIH01000006">
    <property type="protein sequence ID" value="OQO91172.1"/>
    <property type="molecule type" value="Genomic_DNA"/>
</dbReference>
<accession>A0A1V9A212</accession>
<keyword evidence="3" id="KW-1185">Reference proteome</keyword>
<proteinExistence type="predicted"/>
<evidence type="ECO:0008006" key="4">
    <source>
        <dbReference type="Google" id="ProtNLM"/>
    </source>
</evidence>
<name>A0A1V9A212_SACPI</name>
<dbReference type="PROSITE" id="PS51257">
    <property type="entry name" value="PROKAR_LIPOPROTEIN"/>
    <property type="match status" value="1"/>
</dbReference>
<feature type="region of interest" description="Disordered" evidence="1">
    <location>
        <begin position="120"/>
        <end position="141"/>
    </location>
</feature>
<dbReference type="Pfam" id="PF12079">
    <property type="entry name" value="DUF3558"/>
    <property type="match status" value="1"/>
</dbReference>
<protein>
    <recommendedName>
        <fullName evidence="4">DUF3558 domain-containing protein</fullName>
    </recommendedName>
</protein>
<comment type="caution">
    <text evidence="2">The sequence shown here is derived from an EMBL/GenBank/DDBJ whole genome shotgun (WGS) entry which is preliminary data.</text>
</comment>
<organism evidence="2 3">
    <name type="scientific">Saccharomonospora piscinae</name>
    <dbReference type="NCBI Taxonomy" id="687388"/>
    <lineage>
        <taxon>Bacteria</taxon>
        <taxon>Bacillati</taxon>
        <taxon>Actinomycetota</taxon>
        <taxon>Actinomycetes</taxon>
        <taxon>Pseudonocardiales</taxon>
        <taxon>Pseudonocardiaceae</taxon>
        <taxon>Saccharomonospora</taxon>
    </lineage>
</organism>
<feature type="region of interest" description="Disordered" evidence="1">
    <location>
        <begin position="28"/>
        <end position="47"/>
    </location>
</feature>
<dbReference type="AlphaFoldDB" id="A0A1V9A212"/>
<dbReference type="InterPro" id="IPR024520">
    <property type="entry name" value="DUF3558"/>
</dbReference>
<sequence>MIAKYGRILTGISAVTLLSLGVSGCSSEKQGVAEPGPSPSVSSSEKTIPSSVVPVSASIDPCELISAADLADIGKFESEYREGGAARSCYWGHSFENGGDGFGFGVSVRDAQTIESVNDNGGGLQSADINQRPAVSTEDPNSGDCTFAMKIDDLSRVDVTVTGEDGCEIAEVIAGMVEPRLPDIP</sequence>
<dbReference type="RefSeq" id="WP_081193421.1">
    <property type="nucleotide sequence ID" value="NZ_MWIH01000006.1"/>
</dbReference>
<gene>
    <name evidence="2" type="ORF">B1813_16965</name>
</gene>
<dbReference type="Proteomes" id="UP000192591">
    <property type="component" value="Unassembled WGS sequence"/>
</dbReference>
<reference evidence="2 3" key="1">
    <citation type="submission" date="2017-02" db="EMBL/GenBank/DDBJ databases">
        <title>Draft genome of Saccharomonospora sp. 154.</title>
        <authorList>
            <person name="Alonso-Carmona G.S."/>
            <person name="De La Haba R."/>
            <person name="Vera-Gargallo B."/>
            <person name="Sandoval-Trujillo A.H."/>
            <person name="Ramirez-Duran N."/>
            <person name="Ventosa A."/>
        </authorList>
    </citation>
    <scope>NUCLEOTIDE SEQUENCE [LARGE SCALE GENOMIC DNA]</scope>
    <source>
        <strain evidence="2 3">LRS4.154</strain>
    </source>
</reference>
<evidence type="ECO:0000313" key="2">
    <source>
        <dbReference type="EMBL" id="OQO91172.1"/>
    </source>
</evidence>
<evidence type="ECO:0000256" key="1">
    <source>
        <dbReference type="SAM" id="MobiDB-lite"/>
    </source>
</evidence>
<feature type="compositionally biased region" description="Low complexity" evidence="1">
    <location>
        <begin position="32"/>
        <end position="47"/>
    </location>
</feature>
<evidence type="ECO:0000313" key="3">
    <source>
        <dbReference type="Proteomes" id="UP000192591"/>
    </source>
</evidence>